<keyword evidence="7 10" id="KW-0067">ATP-binding</keyword>
<feature type="binding site" description="in other chain" evidence="10">
    <location>
        <position position="101"/>
    </location>
    <ligand>
        <name>L-methionine</name>
        <dbReference type="ChEBI" id="CHEBI:57844"/>
        <note>ligand shared between two neighboring subunits</note>
    </ligand>
</feature>
<dbReference type="Pfam" id="PF02772">
    <property type="entry name" value="S-AdoMet_synt_M"/>
    <property type="match status" value="1"/>
</dbReference>
<comment type="cofactor">
    <cofactor evidence="10">
        <name>Mg(2+)</name>
        <dbReference type="ChEBI" id="CHEBI:18420"/>
    </cofactor>
    <text evidence="10">Binds 2 divalent ions per subunit.</text>
</comment>
<evidence type="ECO:0000256" key="7">
    <source>
        <dbReference type="ARBA" id="ARBA00022840"/>
    </source>
</evidence>
<dbReference type="PROSITE" id="PS00377">
    <property type="entry name" value="ADOMET_SYNTHASE_2"/>
    <property type="match status" value="1"/>
</dbReference>
<evidence type="ECO:0000256" key="11">
    <source>
        <dbReference type="RuleBase" id="RU000542"/>
    </source>
</evidence>
<feature type="binding site" evidence="10">
    <location>
        <position position="278"/>
    </location>
    <ligand>
        <name>ATP</name>
        <dbReference type="ChEBI" id="CHEBI:30616"/>
        <note>ligand shared between two neighboring subunits</note>
    </ligand>
</feature>
<gene>
    <name evidence="10" type="primary">metK</name>
    <name evidence="16" type="ORF">ENP47_01415</name>
</gene>
<dbReference type="PROSITE" id="PS00376">
    <property type="entry name" value="ADOMET_SYNTHASE_1"/>
    <property type="match status" value="1"/>
</dbReference>
<dbReference type="GO" id="GO:0000287">
    <property type="term" value="F:magnesium ion binding"/>
    <property type="evidence" value="ECO:0007669"/>
    <property type="project" value="UniProtKB-UniRule"/>
</dbReference>
<keyword evidence="5 10" id="KW-0479">Metal-binding</keyword>
<dbReference type="UniPathway" id="UPA00315">
    <property type="reaction ID" value="UER00080"/>
</dbReference>
<protein>
    <recommendedName>
        <fullName evidence="10">S-adenosylmethionine synthase</fullName>
        <shortName evidence="10">AdoMet synthase</shortName>
        <ecNumber evidence="10">2.5.1.6</ecNumber>
    </recommendedName>
    <alternativeName>
        <fullName evidence="10">MAT</fullName>
    </alternativeName>
    <alternativeName>
        <fullName evidence="10">Methionine adenosyltransferase</fullName>
    </alternativeName>
</protein>
<feature type="domain" description="S-adenosylmethionine synthetase central" evidence="14">
    <location>
        <begin position="127"/>
        <end position="243"/>
    </location>
</feature>
<comment type="cofactor">
    <cofactor evidence="10">
        <name>K(+)</name>
        <dbReference type="ChEBI" id="CHEBI:29103"/>
    </cofactor>
    <text evidence="10">Binds 1 potassium ion per subunit.</text>
</comment>
<dbReference type="InterPro" id="IPR022628">
    <property type="entry name" value="S-AdoMet_synt_N"/>
</dbReference>
<dbReference type="InterPro" id="IPR002133">
    <property type="entry name" value="S-AdoMet_synthetase"/>
</dbReference>
<dbReference type="CDD" id="cd18079">
    <property type="entry name" value="S-AdoMet_synt"/>
    <property type="match status" value="1"/>
</dbReference>
<keyword evidence="8 10" id="KW-0460">Magnesium</keyword>
<evidence type="ECO:0000256" key="3">
    <source>
        <dbReference type="ARBA" id="ARBA00022563"/>
    </source>
</evidence>
<feature type="binding site" description="in other chain" evidence="10">
    <location>
        <position position="17"/>
    </location>
    <ligand>
        <name>ATP</name>
        <dbReference type="ChEBI" id="CHEBI:30616"/>
        <note>ligand shared between two neighboring subunits</note>
    </ligand>
</feature>
<feature type="binding site" evidence="10">
    <location>
        <position position="274"/>
    </location>
    <ligand>
        <name>ATP</name>
        <dbReference type="ChEBI" id="CHEBI:30616"/>
        <note>ligand shared between two neighboring subunits</note>
    </ligand>
</feature>
<evidence type="ECO:0000256" key="6">
    <source>
        <dbReference type="ARBA" id="ARBA00022741"/>
    </source>
</evidence>
<dbReference type="InterPro" id="IPR022636">
    <property type="entry name" value="S-AdoMet_synthetase_sfam"/>
</dbReference>
<evidence type="ECO:0000256" key="8">
    <source>
        <dbReference type="ARBA" id="ARBA00022842"/>
    </source>
</evidence>
<evidence type="ECO:0000256" key="9">
    <source>
        <dbReference type="ARBA" id="ARBA00022958"/>
    </source>
</evidence>
<keyword evidence="6 10" id="KW-0547">Nucleotide-binding</keyword>
<name>A0A7C2ARI5_THERO</name>
<evidence type="ECO:0000256" key="5">
    <source>
        <dbReference type="ARBA" id="ARBA00022723"/>
    </source>
</evidence>
<sequence length="404" mass="43913">MRAPRTFFTSESVTEGHPDKLCDQVSDAVLDAVLEQDPSGRVACEAATTTGLMIIIGEITTKARVDYAEIARQVVAEAGYTTSEFGIDGRTMGVILSVKEQAPEIAQGVSESLEVREGIAVDEFDRIGAGDQGMVVGFACTETPELMPLPIALAHGLVRRLAFLRKAKVLPYLRPDGKSQVTVEYRYGRPARVATVVLSAQHDPDVSQEQLRRDLTEAVIREVIPGELLDRETEILINPSGSFVLGGPRADAGMTGRKIMVDTYGGMARHGGGAFSGKDPTKVDRSGAYAARYVAKNVVAAGLADRFEIQISYAIGRARPVAIHVETFGTGRIDEERLVELIRRHFDLRPAAIIHGLGLQRPLYRQVAAYGHFGRPDLDLPWERTDKAELLRAEAGVVGSLPER</sequence>
<dbReference type="InterPro" id="IPR022631">
    <property type="entry name" value="ADOMET_SYNTHASE_CS"/>
</dbReference>
<dbReference type="InterPro" id="IPR022630">
    <property type="entry name" value="S-AdoMet_synt_C"/>
</dbReference>
<feature type="binding site" description="in other chain" evidence="10">
    <location>
        <begin position="257"/>
        <end position="258"/>
    </location>
    <ligand>
        <name>ATP</name>
        <dbReference type="ChEBI" id="CHEBI:30616"/>
        <note>ligand shared between two neighboring subunits</note>
    </ligand>
</feature>
<keyword evidence="10" id="KW-0963">Cytoplasm</keyword>
<evidence type="ECO:0000259" key="15">
    <source>
        <dbReference type="Pfam" id="PF02773"/>
    </source>
</evidence>
<keyword evidence="4 10" id="KW-0808">Transferase</keyword>
<comment type="function">
    <text evidence="10">Catalyzes the formation of S-adenosylmethionine (AdoMet) from methionine and ATP. The overall synthetic reaction is composed of two sequential steps, AdoMet formation and the subsequent tripolyphosphate hydrolysis which occurs prior to release of AdoMet from the enzyme.</text>
</comment>
<feature type="binding site" evidence="10">
    <location>
        <position position="251"/>
    </location>
    <ligand>
        <name>ATP</name>
        <dbReference type="ChEBI" id="CHEBI:30616"/>
        <note>ligand shared between two neighboring subunits</note>
    </ligand>
</feature>
<comment type="subcellular location">
    <subcellularLocation>
        <location evidence="10 11">Cytoplasm</location>
    </subcellularLocation>
</comment>
<feature type="binding site" evidence="10">
    <location>
        <position position="251"/>
    </location>
    <ligand>
        <name>L-methionine</name>
        <dbReference type="ChEBI" id="CHEBI:57844"/>
        <note>ligand shared between two neighboring subunits</note>
    </ligand>
</feature>
<dbReference type="HAMAP" id="MF_00086">
    <property type="entry name" value="S_AdoMet_synth1"/>
    <property type="match status" value="1"/>
</dbReference>
<dbReference type="Gene3D" id="3.30.300.10">
    <property type="match status" value="3"/>
</dbReference>
<comment type="similarity">
    <text evidence="2 10 12">Belongs to the AdoMet synthase family.</text>
</comment>
<dbReference type="GO" id="GO:0004478">
    <property type="term" value="F:methionine adenosyltransferase activity"/>
    <property type="evidence" value="ECO:0007669"/>
    <property type="project" value="UniProtKB-UniRule"/>
</dbReference>
<evidence type="ECO:0000256" key="10">
    <source>
        <dbReference type="HAMAP-Rule" id="MF_00086"/>
    </source>
</evidence>
<feature type="binding site" description="in other chain" evidence="10">
    <location>
        <position position="282"/>
    </location>
    <ligand>
        <name>L-methionine</name>
        <dbReference type="ChEBI" id="CHEBI:57844"/>
        <note>ligand shared between two neighboring subunits</note>
    </ligand>
</feature>
<dbReference type="InterPro" id="IPR022629">
    <property type="entry name" value="S-AdoMet_synt_central"/>
</dbReference>
<dbReference type="Pfam" id="PF00438">
    <property type="entry name" value="S-AdoMet_synt_N"/>
    <property type="match status" value="1"/>
</dbReference>
<dbReference type="EC" id="2.5.1.6" evidence="10"/>
<comment type="caution">
    <text evidence="10">Lacks conserved residue(s) required for the propagation of feature annotation.</text>
</comment>
<feature type="binding site" description="in other chain" evidence="10">
    <location>
        <position position="58"/>
    </location>
    <ligand>
        <name>L-methionine</name>
        <dbReference type="ChEBI" id="CHEBI:57844"/>
        <note>ligand shared between two neighboring subunits</note>
    </ligand>
</feature>
<dbReference type="GO" id="GO:0005737">
    <property type="term" value="C:cytoplasm"/>
    <property type="evidence" value="ECO:0007669"/>
    <property type="project" value="UniProtKB-SubCell"/>
</dbReference>
<comment type="subunit">
    <text evidence="10">Homotetramer; dimer of dimers.</text>
</comment>
<feature type="binding site" evidence="10">
    <location>
        <position position="45"/>
    </location>
    <ligand>
        <name>K(+)</name>
        <dbReference type="ChEBI" id="CHEBI:29103"/>
    </ligand>
</feature>
<comment type="catalytic activity">
    <reaction evidence="10">
        <text>L-methionine + ATP + H2O = S-adenosyl-L-methionine + phosphate + diphosphate</text>
        <dbReference type="Rhea" id="RHEA:21080"/>
        <dbReference type="ChEBI" id="CHEBI:15377"/>
        <dbReference type="ChEBI" id="CHEBI:30616"/>
        <dbReference type="ChEBI" id="CHEBI:33019"/>
        <dbReference type="ChEBI" id="CHEBI:43474"/>
        <dbReference type="ChEBI" id="CHEBI:57844"/>
        <dbReference type="ChEBI" id="CHEBI:59789"/>
        <dbReference type="EC" id="2.5.1.6"/>
    </reaction>
</comment>
<accession>A0A7C2ARI5</accession>
<dbReference type="AlphaFoldDB" id="A0A7C2ARI5"/>
<organism evidence="16">
    <name type="scientific">Thermomicrobium roseum</name>
    <dbReference type="NCBI Taxonomy" id="500"/>
    <lineage>
        <taxon>Bacteria</taxon>
        <taxon>Pseudomonadati</taxon>
        <taxon>Thermomicrobiota</taxon>
        <taxon>Thermomicrobia</taxon>
        <taxon>Thermomicrobiales</taxon>
        <taxon>Thermomicrobiaceae</taxon>
        <taxon>Thermomicrobium</taxon>
    </lineage>
</organism>
<feature type="binding site" description="in other chain" evidence="10">
    <location>
        <begin position="176"/>
        <end position="178"/>
    </location>
    <ligand>
        <name>ATP</name>
        <dbReference type="ChEBI" id="CHEBI:30616"/>
        <note>ligand shared between two neighboring subunits</note>
    </ligand>
</feature>
<evidence type="ECO:0000259" key="13">
    <source>
        <dbReference type="Pfam" id="PF00438"/>
    </source>
</evidence>
<dbReference type="SUPFAM" id="SSF55973">
    <property type="entry name" value="S-adenosylmethionine synthetase"/>
    <property type="match status" value="3"/>
</dbReference>
<comment type="caution">
    <text evidence="16">The sequence shown here is derived from an EMBL/GenBank/DDBJ whole genome shotgun (WGS) entry which is preliminary data.</text>
</comment>
<feature type="domain" description="S-adenosylmethionine synthetase N-terminal" evidence="13">
    <location>
        <begin position="6"/>
        <end position="103"/>
    </location>
</feature>
<evidence type="ECO:0000256" key="2">
    <source>
        <dbReference type="ARBA" id="ARBA00009685"/>
    </source>
</evidence>
<dbReference type="GO" id="GO:0005524">
    <property type="term" value="F:ATP binding"/>
    <property type="evidence" value="ECO:0007669"/>
    <property type="project" value="UniProtKB-UniRule"/>
</dbReference>
<evidence type="ECO:0000259" key="14">
    <source>
        <dbReference type="Pfam" id="PF02772"/>
    </source>
</evidence>
<evidence type="ECO:0000256" key="12">
    <source>
        <dbReference type="RuleBase" id="RU004462"/>
    </source>
</evidence>
<dbReference type="PANTHER" id="PTHR11964">
    <property type="entry name" value="S-ADENOSYLMETHIONINE SYNTHETASE"/>
    <property type="match status" value="1"/>
</dbReference>
<evidence type="ECO:0000313" key="16">
    <source>
        <dbReference type="EMBL" id="HEF64262.1"/>
    </source>
</evidence>
<dbReference type="EMBL" id="DSJL01000002">
    <property type="protein sequence ID" value="HEF64262.1"/>
    <property type="molecule type" value="Genomic_DNA"/>
</dbReference>
<comment type="pathway">
    <text evidence="1 10">Amino-acid biosynthesis; S-adenosyl-L-methionine biosynthesis; S-adenosyl-L-methionine from L-methionine: step 1/1.</text>
</comment>
<dbReference type="PIRSF" id="PIRSF000497">
    <property type="entry name" value="MAT"/>
    <property type="match status" value="1"/>
</dbReference>
<feature type="binding site" evidence="10">
    <location>
        <position position="19"/>
    </location>
    <ligand>
        <name>Mg(2+)</name>
        <dbReference type="ChEBI" id="CHEBI:18420"/>
    </ligand>
</feature>
<keyword evidence="3 10" id="KW-0554">One-carbon metabolism</keyword>
<evidence type="ECO:0000256" key="4">
    <source>
        <dbReference type="ARBA" id="ARBA00022679"/>
    </source>
</evidence>
<feature type="region of interest" description="Flexible loop" evidence="10">
    <location>
        <begin position="101"/>
        <end position="111"/>
    </location>
</feature>
<dbReference type="GO" id="GO:0006556">
    <property type="term" value="P:S-adenosylmethionine biosynthetic process"/>
    <property type="evidence" value="ECO:0007669"/>
    <property type="project" value="UniProtKB-UniRule"/>
</dbReference>
<dbReference type="NCBIfam" id="TIGR01034">
    <property type="entry name" value="metK"/>
    <property type="match status" value="1"/>
</dbReference>
<evidence type="ECO:0000256" key="1">
    <source>
        <dbReference type="ARBA" id="ARBA00005224"/>
    </source>
</evidence>
<dbReference type="GO" id="GO:0006730">
    <property type="term" value="P:one-carbon metabolic process"/>
    <property type="evidence" value="ECO:0007669"/>
    <property type="project" value="UniProtKB-KW"/>
</dbReference>
<dbReference type="Pfam" id="PF02773">
    <property type="entry name" value="S-AdoMet_synt_C"/>
    <property type="match status" value="1"/>
</dbReference>
<feature type="domain" description="S-adenosylmethionine synthetase C-terminal" evidence="15">
    <location>
        <begin position="245"/>
        <end position="384"/>
    </location>
</feature>
<keyword evidence="9 10" id="KW-0630">Potassium</keyword>
<dbReference type="FunFam" id="3.30.300.10:FF:000003">
    <property type="entry name" value="S-adenosylmethionine synthase"/>
    <property type="match status" value="1"/>
</dbReference>
<reference evidence="16" key="1">
    <citation type="journal article" date="2020" name="mSystems">
        <title>Genome- and Community-Level Interaction Insights into Carbon Utilization and Element Cycling Functions of Hydrothermarchaeota in Hydrothermal Sediment.</title>
        <authorList>
            <person name="Zhou Z."/>
            <person name="Liu Y."/>
            <person name="Xu W."/>
            <person name="Pan J."/>
            <person name="Luo Z.H."/>
            <person name="Li M."/>
        </authorList>
    </citation>
    <scope>NUCLEOTIDE SEQUENCE [LARGE SCALE GENOMIC DNA]</scope>
    <source>
        <strain evidence="16">SpSt-222</strain>
    </source>
</reference>
<proteinExistence type="inferred from homology"/>